<dbReference type="GO" id="GO:0003677">
    <property type="term" value="F:DNA binding"/>
    <property type="evidence" value="ECO:0007669"/>
    <property type="project" value="UniProtKB-KW"/>
</dbReference>
<dbReference type="GO" id="GO:0006367">
    <property type="term" value="P:transcription initiation at RNA polymerase II promoter"/>
    <property type="evidence" value="ECO:0007669"/>
    <property type="project" value="InterPro"/>
</dbReference>
<dbReference type="eggNOG" id="KOG2905">
    <property type="taxonomic scope" value="Eukaryota"/>
</dbReference>
<evidence type="ECO:0000313" key="9">
    <source>
        <dbReference type="Proteomes" id="UP000027238"/>
    </source>
</evidence>
<evidence type="ECO:0000256" key="5">
    <source>
        <dbReference type="ARBA" id="ARBA00023242"/>
    </source>
</evidence>
<keyword evidence="3" id="KW-0238">DNA-binding</keyword>
<name>A0A066XBZ9_COLSU</name>
<dbReference type="GO" id="GO:0005634">
    <property type="term" value="C:nucleus"/>
    <property type="evidence" value="ECO:0007669"/>
    <property type="project" value="UniProtKB-SubCell"/>
</dbReference>
<evidence type="ECO:0000256" key="3">
    <source>
        <dbReference type="ARBA" id="ARBA00023125"/>
    </source>
</evidence>
<evidence type="ECO:0000256" key="2">
    <source>
        <dbReference type="ARBA" id="ARBA00023015"/>
    </source>
</evidence>
<gene>
    <name evidence="8" type="ORF">CSUB01_11302</name>
</gene>
<dbReference type="OrthoDB" id="26094at2759"/>
<dbReference type="STRING" id="1173701.A0A066XBZ9"/>
<feature type="domain" description="TFIIF beta subunit N-terminal" evidence="7">
    <location>
        <begin position="53"/>
        <end position="86"/>
    </location>
</feature>
<comment type="subcellular location">
    <subcellularLocation>
        <location evidence="1">Nucleus</location>
    </subcellularLocation>
</comment>
<dbReference type="SUPFAM" id="SSF50916">
    <property type="entry name" value="Rap30/74 interaction domains"/>
    <property type="match status" value="1"/>
</dbReference>
<organism evidence="8 9">
    <name type="scientific">Colletotrichum sublineola</name>
    <name type="common">Sorghum anthracnose fungus</name>
    <dbReference type="NCBI Taxonomy" id="1173701"/>
    <lineage>
        <taxon>Eukaryota</taxon>
        <taxon>Fungi</taxon>
        <taxon>Dikarya</taxon>
        <taxon>Ascomycota</taxon>
        <taxon>Pezizomycotina</taxon>
        <taxon>Sordariomycetes</taxon>
        <taxon>Hypocreomycetidae</taxon>
        <taxon>Glomerellales</taxon>
        <taxon>Glomerellaceae</taxon>
        <taxon>Colletotrichum</taxon>
        <taxon>Colletotrichum graminicola species complex</taxon>
    </lineage>
</organism>
<dbReference type="AlphaFoldDB" id="A0A066XBZ9"/>
<keyword evidence="2" id="KW-0805">Transcription regulation</keyword>
<reference evidence="9" key="1">
    <citation type="journal article" date="2014" name="Genome Announc.">
        <title>Draft genome sequence of Colletotrichum sublineola, a destructive pathogen of cultivated sorghum.</title>
        <authorList>
            <person name="Baroncelli R."/>
            <person name="Sanz-Martin J.M."/>
            <person name="Rech G.E."/>
            <person name="Sukno S.A."/>
            <person name="Thon M.R."/>
        </authorList>
    </citation>
    <scope>NUCLEOTIDE SEQUENCE [LARGE SCALE GENOMIC DNA]</scope>
    <source>
        <strain evidence="9">TX430BB</strain>
    </source>
</reference>
<keyword evidence="4" id="KW-0804">Transcription</keyword>
<keyword evidence="8" id="KW-0396">Initiation factor</keyword>
<evidence type="ECO:0000259" key="7">
    <source>
        <dbReference type="Pfam" id="PF17683"/>
    </source>
</evidence>
<accession>A0A066XBZ9</accession>
<evidence type="ECO:0000313" key="8">
    <source>
        <dbReference type="EMBL" id="KDN63271.1"/>
    </source>
</evidence>
<keyword evidence="8" id="KW-0648">Protein biosynthesis</keyword>
<dbReference type="InterPro" id="IPR040504">
    <property type="entry name" value="TFIIF_beta_N"/>
</dbReference>
<dbReference type="Pfam" id="PF17683">
    <property type="entry name" value="TFIIF_beta_N"/>
    <property type="match status" value="1"/>
</dbReference>
<protein>
    <submittedName>
        <fullName evidence="8">Putative transcription initiation factor IIF</fullName>
    </submittedName>
</protein>
<comment type="caution">
    <text evidence="8">The sequence shown here is derived from an EMBL/GenBank/DDBJ whole genome shotgun (WGS) entry which is preliminary data.</text>
</comment>
<keyword evidence="5" id="KW-0539">Nucleus</keyword>
<sequence length="95" mass="10823">MTESTYIKPEPYIKPDPEAVMASPLDDNDDDLYEDAGDLEFFDQYSDQGSFGQAYLARVPRDLWEVWDSLPDDAEIEVGTMRQWDVVRPDGSVEG</sequence>
<proteinExistence type="predicted"/>
<keyword evidence="9" id="KW-1185">Reference proteome</keyword>
<dbReference type="GO" id="GO:0003743">
    <property type="term" value="F:translation initiation factor activity"/>
    <property type="evidence" value="ECO:0007669"/>
    <property type="project" value="UniProtKB-KW"/>
</dbReference>
<evidence type="ECO:0000256" key="6">
    <source>
        <dbReference type="SAM" id="MobiDB-lite"/>
    </source>
</evidence>
<dbReference type="EMBL" id="JMSE01001250">
    <property type="protein sequence ID" value="KDN63271.1"/>
    <property type="molecule type" value="Genomic_DNA"/>
</dbReference>
<evidence type="ECO:0000256" key="1">
    <source>
        <dbReference type="ARBA" id="ARBA00004123"/>
    </source>
</evidence>
<dbReference type="Proteomes" id="UP000027238">
    <property type="component" value="Unassembled WGS sequence"/>
</dbReference>
<feature type="region of interest" description="Disordered" evidence="6">
    <location>
        <begin position="1"/>
        <end position="30"/>
    </location>
</feature>
<dbReference type="InterPro" id="IPR011039">
    <property type="entry name" value="TFIIF_interaction"/>
</dbReference>
<dbReference type="HOGENOM" id="CLU_2372708_0_0_1"/>
<evidence type="ECO:0000256" key="4">
    <source>
        <dbReference type="ARBA" id="ARBA00023163"/>
    </source>
</evidence>